<organism evidence="2">
    <name type="scientific">marine metagenome</name>
    <dbReference type="NCBI Taxonomy" id="408172"/>
    <lineage>
        <taxon>unclassified sequences</taxon>
        <taxon>metagenomes</taxon>
        <taxon>ecological metagenomes</taxon>
    </lineage>
</organism>
<dbReference type="InterPro" id="IPR010827">
    <property type="entry name" value="BamA/TamA_POTRA"/>
</dbReference>
<accession>A0A382Y2Z7</accession>
<protein>
    <recommendedName>
        <fullName evidence="1">POTRA domain-containing protein</fullName>
    </recommendedName>
</protein>
<name>A0A382Y2Z7_9ZZZZ</name>
<dbReference type="GO" id="GO:0019867">
    <property type="term" value="C:outer membrane"/>
    <property type="evidence" value="ECO:0007669"/>
    <property type="project" value="InterPro"/>
</dbReference>
<reference evidence="2" key="1">
    <citation type="submission" date="2018-05" db="EMBL/GenBank/DDBJ databases">
        <authorList>
            <person name="Lanie J.A."/>
            <person name="Ng W.-L."/>
            <person name="Kazmierczak K.M."/>
            <person name="Andrzejewski T.M."/>
            <person name="Davidsen T.M."/>
            <person name="Wayne K.J."/>
            <person name="Tettelin H."/>
            <person name="Glass J.I."/>
            <person name="Rusch D."/>
            <person name="Podicherti R."/>
            <person name="Tsui H.-C.T."/>
            <person name="Winkler M.E."/>
        </authorList>
    </citation>
    <scope>NUCLEOTIDE SEQUENCE</scope>
</reference>
<dbReference type="Gene3D" id="3.10.20.310">
    <property type="entry name" value="membrane protein fhac"/>
    <property type="match status" value="1"/>
</dbReference>
<dbReference type="Pfam" id="PF07244">
    <property type="entry name" value="POTRA"/>
    <property type="match status" value="1"/>
</dbReference>
<dbReference type="AlphaFoldDB" id="A0A382Y2Z7"/>
<feature type="non-terminal residue" evidence="2">
    <location>
        <position position="94"/>
    </location>
</feature>
<evidence type="ECO:0000259" key="1">
    <source>
        <dbReference type="Pfam" id="PF07244"/>
    </source>
</evidence>
<feature type="domain" description="POTRA" evidence="1">
    <location>
        <begin position="21"/>
        <end position="85"/>
    </location>
</feature>
<sequence>MKYFGLILLLISTLLCKDKLYVDKISFNNNFNLSDKELHATLKLQSPRLFMRSKFTHKLYNYDLQNLIGYYKTKGFIDVKITSDYNRLSGQYVQ</sequence>
<dbReference type="EMBL" id="UINC01172018">
    <property type="protein sequence ID" value="SVD76878.1"/>
    <property type="molecule type" value="Genomic_DNA"/>
</dbReference>
<evidence type="ECO:0000313" key="2">
    <source>
        <dbReference type="EMBL" id="SVD76878.1"/>
    </source>
</evidence>
<proteinExistence type="predicted"/>
<gene>
    <name evidence="2" type="ORF">METZ01_LOCUS429732</name>
</gene>